<dbReference type="GO" id="GO:0016787">
    <property type="term" value="F:hydrolase activity"/>
    <property type="evidence" value="ECO:0007669"/>
    <property type="project" value="UniProtKB-KW"/>
</dbReference>
<protein>
    <submittedName>
        <fullName evidence="1">HAD-IIA family hydrolase</fullName>
    </submittedName>
</protein>
<accession>A0ABU5J1J6</accession>
<dbReference type="InterPro" id="IPR006357">
    <property type="entry name" value="HAD-SF_hydro_IIA"/>
</dbReference>
<dbReference type="Pfam" id="PF13242">
    <property type="entry name" value="Hydrolase_like"/>
    <property type="match status" value="1"/>
</dbReference>
<dbReference type="PANTHER" id="PTHR19288">
    <property type="entry name" value="4-NITROPHENYLPHOSPHATASE-RELATED"/>
    <property type="match status" value="1"/>
</dbReference>
<dbReference type="Gene3D" id="3.40.50.1000">
    <property type="entry name" value="HAD superfamily/HAD-like"/>
    <property type="match status" value="2"/>
</dbReference>
<dbReference type="PANTHER" id="PTHR19288:SF46">
    <property type="entry name" value="HALOACID DEHALOGENASE-LIKE HYDROLASE DOMAIN-CONTAINING PROTEIN 2"/>
    <property type="match status" value="1"/>
</dbReference>
<keyword evidence="2" id="KW-1185">Reference proteome</keyword>
<dbReference type="EMBL" id="JAXOFX010000012">
    <property type="protein sequence ID" value="MDZ5473292.1"/>
    <property type="molecule type" value="Genomic_DNA"/>
</dbReference>
<dbReference type="SUPFAM" id="SSF56784">
    <property type="entry name" value="HAD-like"/>
    <property type="match status" value="1"/>
</dbReference>
<proteinExistence type="predicted"/>
<comment type="caution">
    <text evidence="1">The sequence shown here is derived from an EMBL/GenBank/DDBJ whole genome shotgun (WGS) entry which is preliminary data.</text>
</comment>
<dbReference type="InterPro" id="IPR023214">
    <property type="entry name" value="HAD_sf"/>
</dbReference>
<reference evidence="1 2" key="1">
    <citation type="submission" date="2023-11" db="EMBL/GenBank/DDBJ databases">
        <title>Bacillus jintuensis, isolated from a mudflat on the Beibu Gulf coast.</title>
        <authorList>
            <person name="Li M."/>
        </authorList>
    </citation>
    <scope>NUCLEOTIDE SEQUENCE [LARGE SCALE GENOMIC DNA]</scope>
    <source>
        <strain evidence="1 2">31A1R</strain>
    </source>
</reference>
<keyword evidence="1" id="KW-0378">Hydrolase</keyword>
<organism evidence="1 2">
    <name type="scientific">Robertmurraya mangrovi</name>
    <dbReference type="NCBI Taxonomy" id="3098077"/>
    <lineage>
        <taxon>Bacteria</taxon>
        <taxon>Bacillati</taxon>
        <taxon>Bacillota</taxon>
        <taxon>Bacilli</taxon>
        <taxon>Bacillales</taxon>
        <taxon>Bacillaceae</taxon>
        <taxon>Robertmurraya</taxon>
    </lineage>
</organism>
<dbReference type="Pfam" id="PF13344">
    <property type="entry name" value="Hydrolase_6"/>
    <property type="match status" value="1"/>
</dbReference>
<sequence>MKPYGTYIFDIDGTLIRGNEALLGAVETLKHLRETNTQILLVTNNPAETKGEISKRLNQIGFEIRKQEIITPIDALKIYFQNHQPTILAITNNSIKEEMRNLGWQVVSEYTNSLPISYVLMGMSQEITYKDFVEGVRALDNGASLLGMNPDLFCPTQEGRVPDTGALLSCLELSTGQKATIVGKPTKWMRRAILSAIHHPVSQSVFIGDSPYTDLAMGVELGMDTVLLHTGITKYKNVELIHQPTRLLNDLQELYEAING</sequence>
<dbReference type="Proteomes" id="UP001290455">
    <property type="component" value="Unassembled WGS sequence"/>
</dbReference>
<name>A0ABU5J1J6_9BACI</name>
<evidence type="ECO:0000313" key="2">
    <source>
        <dbReference type="Proteomes" id="UP001290455"/>
    </source>
</evidence>
<dbReference type="NCBIfam" id="TIGR01460">
    <property type="entry name" value="HAD-SF-IIA"/>
    <property type="match status" value="1"/>
</dbReference>
<gene>
    <name evidence="1" type="ORF">SM124_16360</name>
</gene>
<evidence type="ECO:0000313" key="1">
    <source>
        <dbReference type="EMBL" id="MDZ5473292.1"/>
    </source>
</evidence>
<dbReference type="RefSeq" id="WP_322447587.1">
    <property type="nucleotide sequence ID" value="NZ_JAXOFX010000012.1"/>
</dbReference>
<dbReference type="InterPro" id="IPR036412">
    <property type="entry name" value="HAD-like_sf"/>
</dbReference>